<dbReference type="PANTHER" id="PTHR22916:SF3">
    <property type="entry name" value="UDP-GLCNAC:BETAGAL BETA-1,3-N-ACETYLGLUCOSAMINYLTRANSFERASE-LIKE PROTEIN 1"/>
    <property type="match status" value="1"/>
</dbReference>
<keyword evidence="3" id="KW-1185">Reference proteome</keyword>
<sequence>MVSIVIPVYKVEKHIKRCLDSILAQTFQDFEIILINDNSPDNSREIIENYARNDNRFRIVDNEENSGAAWSRMVGYSNAHGEYITFYDPDDFLPKDALEMLYNAMVQDGVADICIGNYQRVFPDGSKSAIYENHLKYGHDKWSVAKSTLKKETPHYLWNKMYKTELFKQKELVTYKNFSKSSDEFLFFQVLQNSNKAININNLVYFYYDNKESASYNKDNENALKAMIISQKYVENCYKKHEDFTTLINEVKVKKYTHFITIAGSNKKLLKLVFNNNIDYLFTPWNLLKKFDNRKAIRVFYKYIKARIISFT</sequence>
<dbReference type="Pfam" id="PF00535">
    <property type="entry name" value="Glycos_transf_2"/>
    <property type="match status" value="1"/>
</dbReference>
<gene>
    <name evidence="2" type="ORF">M0M57_02270</name>
</gene>
<dbReference type="PANTHER" id="PTHR22916">
    <property type="entry name" value="GLYCOSYLTRANSFERASE"/>
    <property type="match status" value="1"/>
</dbReference>
<feature type="domain" description="Glycosyltransferase 2-like" evidence="1">
    <location>
        <begin position="3"/>
        <end position="133"/>
    </location>
</feature>
<evidence type="ECO:0000313" key="3">
    <source>
        <dbReference type="Proteomes" id="UP000830583"/>
    </source>
</evidence>
<evidence type="ECO:0000313" key="2">
    <source>
        <dbReference type="EMBL" id="UPQ79673.1"/>
    </source>
</evidence>
<dbReference type="SUPFAM" id="SSF53448">
    <property type="entry name" value="Nucleotide-diphospho-sugar transferases"/>
    <property type="match status" value="1"/>
</dbReference>
<dbReference type="InterPro" id="IPR001173">
    <property type="entry name" value="Glyco_trans_2-like"/>
</dbReference>
<dbReference type="InterPro" id="IPR029044">
    <property type="entry name" value="Nucleotide-diphossugar_trans"/>
</dbReference>
<organism evidence="2 3">
    <name type="scientific">Flavobacterium azooxidireducens</name>
    <dbReference type="NCBI Taxonomy" id="1871076"/>
    <lineage>
        <taxon>Bacteria</taxon>
        <taxon>Pseudomonadati</taxon>
        <taxon>Bacteroidota</taxon>
        <taxon>Flavobacteriia</taxon>
        <taxon>Flavobacteriales</taxon>
        <taxon>Flavobacteriaceae</taxon>
        <taxon>Flavobacterium</taxon>
    </lineage>
</organism>
<dbReference type="EMBL" id="CP096205">
    <property type="protein sequence ID" value="UPQ79673.1"/>
    <property type="molecule type" value="Genomic_DNA"/>
</dbReference>
<dbReference type="Proteomes" id="UP000830583">
    <property type="component" value="Chromosome"/>
</dbReference>
<proteinExistence type="predicted"/>
<protein>
    <submittedName>
        <fullName evidence="2">Glycosyltransferase</fullName>
    </submittedName>
</protein>
<reference evidence="2" key="1">
    <citation type="submission" date="2022-04" db="EMBL/GenBank/DDBJ databases">
        <title>Consumption of N2O by Flavobacterium azooxidireducens sp. nov. isolated from Decomposing Leaf Litter of Phragmites australis (Cav.).</title>
        <authorList>
            <person name="Behrendt U."/>
            <person name="Spanner T."/>
            <person name="Augustin J."/>
            <person name="Horn M.A."/>
            <person name="Kolb S."/>
            <person name="Ulrich A."/>
        </authorList>
    </citation>
    <scope>NUCLEOTIDE SEQUENCE</scope>
    <source>
        <strain evidence="2">IGB 4-14</strain>
    </source>
</reference>
<dbReference type="RefSeq" id="WP_248434997.1">
    <property type="nucleotide sequence ID" value="NZ_CP096205.1"/>
</dbReference>
<evidence type="ECO:0000259" key="1">
    <source>
        <dbReference type="Pfam" id="PF00535"/>
    </source>
</evidence>
<dbReference type="CDD" id="cd00761">
    <property type="entry name" value="Glyco_tranf_GTA_type"/>
    <property type="match status" value="1"/>
</dbReference>
<dbReference type="Gene3D" id="3.90.550.10">
    <property type="entry name" value="Spore Coat Polysaccharide Biosynthesis Protein SpsA, Chain A"/>
    <property type="match status" value="1"/>
</dbReference>
<name>A0ABY4KJ24_9FLAO</name>
<accession>A0ABY4KJ24</accession>